<dbReference type="InterPro" id="IPR029058">
    <property type="entry name" value="AB_hydrolase_fold"/>
</dbReference>
<reference evidence="5" key="1">
    <citation type="submission" date="2020-11" db="EMBL/GenBank/DDBJ databases">
        <title>Genome seq and assembly of Planobacterium sp.</title>
        <authorList>
            <person name="Chhetri G."/>
        </authorList>
    </citation>
    <scope>NUCLEOTIDE SEQUENCE</scope>
    <source>
        <strain evidence="5">GCR5</strain>
    </source>
</reference>
<protein>
    <submittedName>
        <fullName evidence="5">Alpha/beta hydrolase</fullName>
    </submittedName>
</protein>
<dbReference type="Proteomes" id="UP000694480">
    <property type="component" value="Unassembled WGS sequence"/>
</dbReference>
<gene>
    <name evidence="5" type="ORF">IC612_07205</name>
</gene>
<dbReference type="PRINTS" id="PR00793">
    <property type="entry name" value="PROAMNOPTASE"/>
</dbReference>
<dbReference type="GO" id="GO:0008233">
    <property type="term" value="F:peptidase activity"/>
    <property type="evidence" value="ECO:0007669"/>
    <property type="project" value="InterPro"/>
</dbReference>
<proteinExistence type="inferred from homology"/>
<dbReference type="PANTHER" id="PTHR43798:SF33">
    <property type="entry name" value="HYDROLASE, PUTATIVE (AFU_ORTHOLOGUE AFUA_2G14860)-RELATED"/>
    <property type="match status" value="1"/>
</dbReference>
<name>A0A930YW95_9FLAO</name>
<comment type="caution">
    <text evidence="5">The sequence shown here is derived from an EMBL/GenBank/DDBJ whole genome shotgun (WGS) entry which is preliminary data.</text>
</comment>
<dbReference type="InterPro" id="IPR050266">
    <property type="entry name" value="AB_hydrolase_sf"/>
</dbReference>
<evidence type="ECO:0000313" key="6">
    <source>
        <dbReference type="Proteomes" id="UP000694480"/>
    </source>
</evidence>
<dbReference type="InterPro" id="IPR000073">
    <property type="entry name" value="AB_hydrolase_1"/>
</dbReference>
<keyword evidence="6" id="KW-1185">Reference proteome</keyword>
<dbReference type="AlphaFoldDB" id="A0A930YW95"/>
<evidence type="ECO:0000256" key="3">
    <source>
        <dbReference type="SAM" id="SignalP"/>
    </source>
</evidence>
<dbReference type="EMBL" id="JADKYY010000008">
    <property type="protein sequence ID" value="MBF5027582.1"/>
    <property type="molecule type" value="Genomic_DNA"/>
</dbReference>
<sequence length="284" mass="32469">MNFLKKSLIASTVLTLSLISAQEQTVTTSDGVNLFTKKAGKGPVVIYVHGGPGAWSRSFEDLKGNELEKFMTVIYYDQRGSGRSESAQNQDYSIARMIKDIEEIKNHYGVDKTYILAHSFGGIIATNYAYHYPNSLKGLILMNSTLNVEYSLRKQVEFLNEYTGKNHQVRSTHLLEDFMSAKKEISEKGLDYILLTDTKEAFDKLMEVDFEKPQQWDFASRVFSMPEYFMDYTRISDKIITPVLVINGTKDVAIGKDHPNDFKFSNMKIKNIEGSHVLYYEKKQ</sequence>
<feature type="signal peptide" evidence="3">
    <location>
        <begin position="1"/>
        <end position="21"/>
    </location>
</feature>
<dbReference type="PRINTS" id="PR00111">
    <property type="entry name" value="ABHYDROLASE"/>
</dbReference>
<dbReference type="RefSeq" id="WP_194739511.1">
    <property type="nucleotide sequence ID" value="NZ_JADKYY010000008.1"/>
</dbReference>
<evidence type="ECO:0000313" key="5">
    <source>
        <dbReference type="EMBL" id="MBF5027582.1"/>
    </source>
</evidence>
<dbReference type="Gene3D" id="3.40.50.1820">
    <property type="entry name" value="alpha/beta hydrolase"/>
    <property type="match status" value="1"/>
</dbReference>
<dbReference type="SUPFAM" id="SSF53474">
    <property type="entry name" value="alpha/beta-Hydrolases"/>
    <property type="match status" value="1"/>
</dbReference>
<dbReference type="InterPro" id="IPR002410">
    <property type="entry name" value="Peptidase_S33"/>
</dbReference>
<feature type="domain" description="AB hydrolase-1" evidence="4">
    <location>
        <begin position="43"/>
        <end position="282"/>
    </location>
</feature>
<evidence type="ECO:0000256" key="2">
    <source>
        <dbReference type="ARBA" id="ARBA00022801"/>
    </source>
</evidence>
<organism evidence="5 6">
    <name type="scientific">Planobacterium oryzisoli</name>
    <dbReference type="NCBI Taxonomy" id="2771435"/>
    <lineage>
        <taxon>Bacteria</taxon>
        <taxon>Pseudomonadati</taxon>
        <taxon>Bacteroidota</taxon>
        <taxon>Flavobacteriia</taxon>
        <taxon>Flavobacteriales</taxon>
        <taxon>Weeksellaceae</taxon>
        <taxon>Chryseobacterium group</taxon>
        <taxon>Chryseobacterium</taxon>
    </lineage>
</organism>
<dbReference type="PANTHER" id="PTHR43798">
    <property type="entry name" value="MONOACYLGLYCEROL LIPASE"/>
    <property type="match status" value="1"/>
</dbReference>
<keyword evidence="3" id="KW-0732">Signal</keyword>
<dbReference type="GO" id="GO:0016020">
    <property type="term" value="C:membrane"/>
    <property type="evidence" value="ECO:0007669"/>
    <property type="project" value="TreeGrafter"/>
</dbReference>
<dbReference type="Pfam" id="PF00561">
    <property type="entry name" value="Abhydrolase_1"/>
    <property type="match status" value="1"/>
</dbReference>
<evidence type="ECO:0000259" key="4">
    <source>
        <dbReference type="Pfam" id="PF00561"/>
    </source>
</evidence>
<dbReference type="GO" id="GO:0006508">
    <property type="term" value="P:proteolysis"/>
    <property type="evidence" value="ECO:0007669"/>
    <property type="project" value="InterPro"/>
</dbReference>
<keyword evidence="2 5" id="KW-0378">Hydrolase</keyword>
<comment type="similarity">
    <text evidence="1">Belongs to the peptidase S33 family.</text>
</comment>
<accession>A0A930YW95</accession>
<evidence type="ECO:0000256" key="1">
    <source>
        <dbReference type="ARBA" id="ARBA00010088"/>
    </source>
</evidence>
<feature type="chain" id="PRO_5036724041" evidence="3">
    <location>
        <begin position="22"/>
        <end position="284"/>
    </location>
</feature>